<dbReference type="AlphaFoldDB" id="A0A1F4T761"/>
<evidence type="ECO:0000256" key="4">
    <source>
        <dbReference type="SAM" id="MobiDB-lite"/>
    </source>
</evidence>
<dbReference type="PANTHER" id="PTHR12919:SF20">
    <property type="entry name" value="SMALL RIBOSOMAL SUBUNIT PROTEIN BS16M"/>
    <property type="match status" value="1"/>
</dbReference>
<dbReference type="GO" id="GO:0006412">
    <property type="term" value="P:translation"/>
    <property type="evidence" value="ECO:0007669"/>
    <property type="project" value="UniProtKB-UniRule"/>
</dbReference>
<dbReference type="Gene3D" id="3.30.1320.10">
    <property type="match status" value="1"/>
</dbReference>
<evidence type="ECO:0000256" key="3">
    <source>
        <dbReference type="HAMAP-Rule" id="MF_00385"/>
    </source>
</evidence>
<evidence type="ECO:0000313" key="5">
    <source>
        <dbReference type="EMBL" id="OGC28359.1"/>
    </source>
</evidence>
<keyword evidence="2 3" id="KW-0687">Ribonucleoprotein</keyword>
<feature type="region of interest" description="Disordered" evidence="4">
    <location>
        <begin position="90"/>
        <end position="114"/>
    </location>
</feature>
<dbReference type="Proteomes" id="UP000178602">
    <property type="component" value="Unassembled WGS sequence"/>
</dbReference>
<organism evidence="5 6">
    <name type="scientific">candidate division WOR-1 bacterium RIFOXYC12_FULL_54_18</name>
    <dbReference type="NCBI Taxonomy" id="1802584"/>
    <lineage>
        <taxon>Bacteria</taxon>
        <taxon>Bacillati</taxon>
        <taxon>Saganbacteria</taxon>
    </lineage>
</organism>
<dbReference type="HAMAP" id="MF_00385">
    <property type="entry name" value="Ribosomal_bS16"/>
    <property type="match status" value="1"/>
</dbReference>
<dbReference type="EMBL" id="MEUG01000001">
    <property type="protein sequence ID" value="OGC28359.1"/>
    <property type="molecule type" value="Genomic_DNA"/>
</dbReference>
<sequence>MAAKIKLQRVGTKNRPVYRLVVQDESRSPSSAVINVLGNYQPGIETPLFNLKDEQIKEWLKKGAQPTEKVRILLGKAGIMSPIDLASLPKRKSKKEVPAAPAEAKAAEEKAQGG</sequence>
<protein>
    <recommendedName>
        <fullName evidence="3">Small ribosomal subunit protein bS16</fullName>
    </recommendedName>
</protein>
<feature type="compositionally biased region" description="Basic and acidic residues" evidence="4">
    <location>
        <begin position="105"/>
        <end position="114"/>
    </location>
</feature>
<comment type="caution">
    <text evidence="5">The sequence shown here is derived from an EMBL/GenBank/DDBJ whole genome shotgun (WGS) entry which is preliminary data.</text>
</comment>
<evidence type="ECO:0000313" key="6">
    <source>
        <dbReference type="Proteomes" id="UP000178602"/>
    </source>
</evidence>
<accession>A0A1F4T761</accession>
<evidence type="ECO:0000256" key="2">
    <source>
        <dbReference type="ARBA" id="ARBA00023274"/>
    </source>
</evidence>
<name>A0A1F4T761_UNCSA</name>
<dbReference type="SUPFAM" id="SSF54565">
    <property type="entry name" value="Ribosomal protein S16"/>
    <property type="match status" value="1"/>
</dbReference>
<dbReference type="GO" id="GO:0015935">
    <property type="term" value="C:small ribosomal subunit"/>
    <property type="evidence" value="ECO:0007669"/>
    <property type="project" value="TreeGrafter"/>
</dbReference>
<dbReference type="PANTHER" id="PTHR12919">
    <property type="entry name" value="30S RIBOSOMAL PROTEIN S16"/>
    <property type="match status" value="1"/>
</dbReference>
<keyword evidence="1 3" id="KW-0689">Ribosomal protein</keyword>
<dbReference type="Pfam" id="PF00886">
    <property type="entry name" value="Ribosomal_S16"/>
    <property type="match status" value="1"/>
</dbReference>
<dbReference type="InterPro" id="IPR000307">
    <property type="entry name" value="Ribosomal_bS16"/>
</dbReference>
<gene>
    <name evidence="3" type="primary">rpsP</name>
    <name evidence="5" type="ORF">A3K49_05200</name>
</gene>
<dbReference type="GO" id="GO:0005737">
    <property type="term" value="C:cytoplasm"/>
    <property type="evidence" value="ECO:0007669"/>
    <property type="project" value="UniProtKB-ARBA"/>
</dbReference>
<proteinExistence type="inferred from homology"/>
<evidence type="ECO:0000256" key="1">
    <source>
        <dbReference type="ARBA" id="ARBA00022980"/>
    </source>
</evidence>
<dbReference type="NCBIfam" id="TIGR00002">
    <property type="entry name" value="S16"/>
    <property type="match status" value="1"/>
</dbReference>
<dbReference type="InterPro" id="IPR023803">
    <property type="entry name" value="Ribosomal_bS16_dom_sf"/>
</dbReference>
<reference evidence="5 6" key="1">
    <citation type="journal article" date="2016" name="Nat. Commun.">
        <title>Thousands of microbial genomes shed light on interconnected biogeochemical processes in an aquifer system.</title>
        <authorList>
            <person name="Anantharaman K."/>
            <person name="Brown C.T."/>
            <person name="Hug L.A."/>
            <person name="Sharon I."/>
            <person name="Castelle C.J."/>
            <person name="Probst A.J."/>
            <person name="Thomas B.C."/>
            <person name="Singh A."/>
            <person name="Wilkins M.J."/>
            <person name="Karaoz U."/>
            <person name="Brodie E.L."/>
            <person name="Williams K.H."/>
            <person name="Hubbard S.S."/>
            <person name="Banfield J.F."/>
        </authorList>
    </citation>
    <scope>NUCLEOTIDE SEQUENCE [LARGE SCALE GENOMIC DNA]</scope>
</reference>
<comment type="similarity">
    <text evidence="3">Belongs to the bacterial ribosomal protein bS16 family.</text>
</comment>
<dbReference type="GO" id="GO:0003735">
    <property type="term" value="F:structural constituent of ribosome"/>
    <property type="evidence" value="ECO:0007669"/>
    <property type="project" value="InterPro"/>
</dbReference>